<gene>
    <name evidence="8" type="ORF">FE257_006914</name>
</gene>
<proteinExistence type="predicted"/>
<dbReference type="AlphaFoldDB" id="A0AAD4CNK5"/>
<dbReference type="EMBL" id="VCAU01000032">
    <property type="protein sequence ID" value="KAF9889824.1"/>
    <property type="molecule type" value="Genomic_DNA"/>
</dbReference>
<protein>
    <recommendedName>
        <fullName evidence="7">Xylanolytic transcriptional activator regulatory domain-containing protein</fullName>
    </recommendedName>
</protein>
<dbReference type="InterPro" id="IPR007219">
    <property type="entry name" value="XnlR_reg_dom"/>
</dbReference>
<feature type="region of interest" description="Disordered" evidence="6">
    <location>
        <begin position="62"/>
        <end position="116"/>
    </location>
</feature>
<keyword evidence="3" id="KW-0238">DNA-binding</keyword>
<keyword evidence="5" id="KW-0539">Nucleus</keyword>
<feature type="compositionally biased region" description="Polar residues" evidence="6">
    <location>
        <begin position="74"/>
        <end position="85"/>
    </location>
</feature>
<organism evidence="8 9">
    <name type="scientific">Aspergillus nanangensis</name>
    <dbReference type="NCBI Taxonomy" id="2582783"/>
    <lineage>
        <taxon>Eukaryota</taxon>
        <taxon>Fungi</taxon>
        <taxon>Dikarya</taxon>
        <taxon>Ascomycota</taxon>
        <taxon>Pezizomycotina</taxon>
        <taxon>Eurotiomycetes</taxon>
        <taxon>Eurotiomycetidae</taxon>
        <taxon>Eurotiales</taxon>
        <taxon>Aspergillaceae</taxon>
        <taxon>Aspergillus</taxon>
        <taxon>Aspergillus subgen. Circumdati</taxon>
    </lineage>
</organism>
<feature type="domain" description="Xylanolytic transcriptional activator regulatory" evidence="7">
    <location>
        <begin position="260"/>
        <end position="325"/>
    </location>
</feature>
<reference evidence="8" key="1">
    <citation type="journal article" date="2019" name="Beilstein J. Org. Chem.">
        <title>Nanangenines: drimane sesquiterpenoids as the dominant metabolite cohort of a novel Australian fungus, Aspergillus nanangensis.</title>
        <authorList>
            <person name="Lacey H.J."/>
            <person name="Gilchrist C.L.M."/>
            <person name="Crombie A."/>
            <person name="Kalaitzis J.A."/>
            <person name="Vuong D."/>
            <person name="Rutledge P.J."/>
            <person name="Turner P."/>
            <person name="Pitt J.I."/>
            <person name="Lacey E."/>
            <person name="Chooi Y.H."/>
            <person name="Piggott A.M."/>
        </authorList>
    </citation>
    <scope>NUCLEOTIDE SEQUENCE</scope>
    <source>
        <strain evidence="8">MST-FP2251</strain>
    </source>
</reference>
<evidence type="ECO:0000256" key="2">
    <source>
        <dbReference type="ARBA" id="ARBA00023015"/>
    </source>
</evidence>
<sequence length="619" mass="68676">MKACPEVTSTPSAEPSITPQIKCDVGVRPGGIDQPCMNCVQSKSDCRLRPSRRNVRFSSLAPHRGDVAPYHGSLPTQMSLDTSPNESHDTIEPPNPQATGHFAPRNSDHDSCANPQASYLGQSGYMPLLSDGQQMPNQRNSGPITIDIHYSINPLSLSLRKSYTEIVLRNCQTFCPALDQFLLSIPEMQNSLALQQAIGLIGSTFQPSLLYAENPATYYERAKILIQGGYEPNPLASLLTVMLFYWAAAAPPTIVSMNSVWWWMGVAVRQAQEIGLHRESRADRPLRVGESIGLQHRIWWTLFGRPCVINPQDCDVREPTPADFAHPEDCKTTIFIQWVQLCCIVGRVGDHLRRNPSSTQVAHGLLDELKSWAHALPEPLQLRLSAGVSPDFEPDLYQLHLPYLACITLLHMAKSSHSIPTAYTAAILSATCTSRIFEEFLVRGSLRGLQGMAGWYIAVALLALLHARRASGLQQAADAHIHVLRTALREMGKRWDSARMYDASIQKLLRTEERDQVTIAATQHDEVEIEDRSGGSYVGAAERHSHNAQQYFPGTSTDTSPLFEMLLPRDRQLPFAEPEPDHDYDLSYLLYDIFDNPFGGVDSNSMSGHLTGWGMGKDG</sequence>
<dbReference type="SMART" id="SM00906">
    <property type="entry name" value="Fungal_trans"/>
    <property type="match status" value="1"/>
</dbReference>
<accession>A0AAD4CNK5</accession>
<dbReference type="PANTHER" id="PTHR47171:SF5">
    <property type="entry name" value="ZN(II)2CYS6 TRANSCRIPTION FACTOR (EUROFUNG)"/>
    <property type="match status" value="1"/>
</dbReference>
<dbReference type="Proteomes" id="UP001194746">
    <property type="component" value="Unassembled WGS sequence"/>
</dbReference>
<dbReference type="GO" id="GO:0006351">
    <property type="term" value="P:DNA-templated transcription"/>
    <property type="evidence" value="ECO:0007669"/>
    <property type="project" value="InterPro"/>
</dbReference>
<evidence type="ECO:0000313" key="8">
    <source>
        <dbReference type="EMBL" id="KAF9889824.1"/>
    </source>
</evidence>
<keyword evidence="2" id="KW-0805">Transcription regulation</keyword>
<dbReference type="InterPro" id="IPR052073">
    <property type="entry name" value="Amide_Lactam_Regulators"/>
</dbReference>
<evidence type="ECO:0000256" key="4">
    <source>
        <dbReference type="ARBA" id="ARBA00023163"/>
    </source>
</evidence>
<evidence type="ECO:0000256" key="3">
    <source>
        <dbReference type="ARBA" id="ARBA00023125"/>
    </source>
</evidence>
<keyword evidence="9" id="KW-1185">Reference proteome</keyword>
<dbReference type="GO" id="GO:0008270">
    <property type="term" value="F:zinc ion binding"/>
    <property type="evidence" value="ECO:0007669"/>
    <property type="project" value="InterPro"/>
</dbReference>
<evidence type="ECO:0000313" key="9">
    <source>
        <dbReference type="Proteomes" id="UP001194746"/>
    </source>
</evidence>
<dbReference type="GO" id="GO:0003677">
    <property type="term" value="F:DNA binding"/>
    <property type="evidence" value="ECO:0007669"/>
    <property type="project" value="UniProtKB-KW"/>
</dbReference>
<keyword evidence="4" id="KW-0804">Transcription</keyword>
<dbReference type="PANTHER" id="PTHR47171">
    <property type="entry name" value="FARA-RELATED"/>
    <property type="match status" value="1"/>
</dbReference>
<evidence type="ECO:0000256" key="6">
    <source>
        <dbReference type="SAM" id="MobiDB-lite"/>
    </source>
</evidence>
<name>A0AAD4CNK5_ASPNN</name>
<dbReference type="CDD" id="cd12148">
    <property type="entry name" value="fungal_TF_MHR"/>
    <property type="match status" value="1"/>
</dbReference>
<reference evidence="8" key="2">
    <citation type="submission" date="2020-02" db="EMBL/GenBank/DDBJ databases">
        <authorList>
            <person name="Gilchrist C.L.M."/>
            <person name="Chooi Y.-H."/>
        </authorList>
    </citation>
    <scope>NUCLEOTIDE SEQUENCE</scope>
    <source>
        <strain evidence="8">MST-FP2251</strain>
    </source>
</reference>
<evidence type="ECO:0000256" key="5">
    <source>
        <dbReference type="ARBA" id="ARBA00023242"/>
    </source>
</evidence>
<evidence type="ECO:0000259" key="7">
    <source>
        <dbReference type="SMART" id="SM00906"/>
    </source>
</evidence>
<evidence type="ECO:0000256" key="1">
    <source>
        <dbReference type="ARBA" id="ARBA00022833"/>
    </source>
</evidence>
<keyword evidence="1" id="KW-0862">Zinc</keyword>
<comment type="caution">
    <text evidence="8">The sequence shown here is derived from an EMBL/GenBank/DDBJ whole genome shotgun (WGS) entry which is preliminary data.</text>
</comment>